<feature type="region of interest" description="Disordered" evidence="1">
    <location>
        <begin position="396"/>
        <end position="435"/>
    </location>
</feature>
<name>A0A1Q9F5F6_SYMMI</name>
<feature type="transmembrane region" description="Helical" evidence="2">
    <location>
        <begin position="322"/>
        <end position="347"/>
    </location>
</feature>
<keyword evidence="2" id="KW-0472">Membrane</keyword>
<keyword evidence="4" id="KW-1185">Reference proteome</keyword>
<evidence type="ECO:0000313" key="3">
    <source>
        <dbReference type="EMBL" id="OLQ14918.1"/>
    </source>
</evidence>
<evidence type="ECO:0000313" key="4">
    <source>
        <dbReference type="Proteomes" id="UP000186817"/>
    </source>
</evidence>
<dbReference type="AlphaFoldDB" id="A0A1Q9F5F6"/>
<protein>
    <submittedName>
        <fullName evidence="3">Uncharacterized protein</fullName>
    </submittedName>
</protein>
<proteinExistence type="predicted"/>
<evidence type="ECO:0000256" key="1">
    <source>
        <dbReference type="SAM" id="MobiDB-lite"/>
    </source>
</evidence>
<comment type="caution">
    <text evidence="3">The sequence shown here is derived from an EMBL/GenBank/DDBJ whole genome shotgun (WGS) entry which is preliminary data.</text>
</comment>
<accession>A0A1Q9F5F6</accession>
<keyword evidence="2" id="KW-0812">Transmembrane</keyword>
<feature type="compositionally biased region" description="Basic and acidic residues" evidence="1">
    <location>
        <begin position="413"/>
        <end position="426"/>
    </location>
</feature>
<dbReference type="Proteomes" id="UP000186817">
    <property type="component" value="Unassembled WGS sequence"/>
</dbReference>
<dbReference type="OrthoDB" id="10463207at2759"/>
<gene>
    <name evidence="3" type="ORF">AK812_SmicGene933</name>
</gene>
<dbReference type="EMBL" id="LSRX01000009">
    <property type="protein sequence ID" value="OLQ14918.1"/>
    <property type="molecule type" value="Genomic_DNA"/>
</dbReference>
<evidence type="ECO:0000256" key="2">
    <source>
        <dbReference type="SAM" id="Phobius"/>
    </source>
</evidence>
<keyword evidence="2" id="KW-1133">Transmembrane helix</keyword>
<feature type="region of interest" description="Disordered" evidence="1">
    <location>
        <begin position="284"/>
        <end position="316"/>
    </location>
</feature>
<reference evidence="3 4" key="1">
    <citation type="submission" date="2016-02" db="EMBL/GenBank/DDBJ databases">
        <title>Genome analysis of coral dinoflagellate symbionts highlights evolutionary adaptations to a symbiotic lifestyle.</title>
        <authorList>
            <person name="Aranda M."/>
            <person name="Li Y."/>
            <person name="Liew Y.J."/>
            <person name="Baumgarten S."/>
            <person name="Simakov O."/>
            <person name="Wilson M."/>
            <person name="Piel J."/>
            <person name="Ashoor H."/>
            <person name="Bougouffa S."/>
            <person name="Bajic V.B."/>
            <person name="Ryu T."/>
            <person name="Ravasi T."/>
            <person name="Bayer T."/>
            <person name="Micklem G."/>
            <person name="Kim H."/>
            <person name="Bhak J."/>
            <person name="Lajeunesse T.C."/>
            <person name="Voolstra C.R."/>
        </authorList>
    </citation>
    <scope>NUCLEOTIDE SEQUENCE [LARGE SCALE GENOMIC DNA]</scope>
    <source>
        <strain evidence="3 4">CCMP2467</strain>
    </source>
</reference>
<feature type="compositionally biased region" description="Acidic residues" evidence="1">
    <location>
        <begin position="290"/>
        <end position="316"/>
    </location>
</feature>
<organism evidence="3 4">
    <name type="scientific">Symbiodinium microadriaticum</name>
    <name type="common">Dinoflagellate</name>
    <name type="synonym">Zooxanthella microadriatica</name>
    <dbReference type="NCBI Taxonomy" id="2951"/>
    <lineage>
        <taxon>Eukaryota</taxon>
        <taxon>Sar</taxon>
        <taxon>Alveolata</taxon>
        <taxon>Dinophyceae</taxon>
        <taxon>Suessiales</taxon>
        <taxon>Symbiodiniaceae</taxon>
        <taxon>Symbiodinium</taxon>
    </lineage>
</organism>
<sequence>MGASSHTEALIYQDLLQEDPGGRICAMMPRGAIGTDGMAVSEPKAFEAKAPTKVMALGRATEESMQHSVEVKKRKCEEQPDLDEIMDPDEEWLRLEQPREAHRAAQHRVWENWEVQNYVPELPRQQRVTVVVEQQLPGGRRQKGRCAAIYHEAEHFRLQSRFVGRKCWGRRRQLRRLRGAALEKTQLQGFRTWTMWRVALGLLNVVTTLMIRVNQLMARLKTCRVMWCAAAAAEFASAALRHLALQLDRAVWEGVATAADEAGTSKVHRFDSFVCLSVLTSVGASRGSQGDDDDDGDTGGDEDDGADDDDDVDEPHDDNDGWVMMMMMMMMMMTMLVLMLMLMLNLLTLMMMRMMMTGCDAVDYKGNDRRDDNESLRCLVFFRWAPWTLRTWKIPGADTTEPGVEGPWSLIDSPRKHGSKNEKRQDEDADDDGED</sequence>